<evidence type="ECO:0000256" key="7">
    <source>
        <dbReference type="ARBA" id="ARBA00023270"/>
    </source>
</evidence>
<comment type="similarity">
    <text evidence="3 9">Belongs to the transaldolase family. Type 1 subfamily.</text>
</comment>
<keyword evidence="7 9" id="KW-0704">Schiff base</keyword>
<evidence type="ECO:0000256" key="2">
    <source>
        <dbReference type="ARBA" id="ARBA00004857"/>
    </source>
</evidence>
<sequence>MPSVLDQLREITVVVADTGEIDAVKRLRPVDCTTNPSLVLGTLKDPASEGLVAREIEAARAIGLPPEQVAGKLTVALGAELTKLVPGRVSTEVDARLSYDTDASVKRAHAIIADYAERGIGKERILIKLAAAWEGIRAAEILQGEGIDCNLTLLFSKAQAVACADAGAFLISPFVGRITDWHKKHEKRDTYAPDEDPGVLSVRRIYDHFKSNGISTVVMGASFRNTDQIKALAGCDNLTIAPKLLDELANDNADLPRALAPETETGSTTAMMDEADFRWDMNADAMATEKLAEGIRNFHTDHVRLIEIISTRMR</sequence>
<dbReference type="Pfam" id="PF00923">
    <property type="entry name" value="TAL_FSA"/>
    <property type="match status" value="1"/>
</dbReference>
<dbReference type="NCBIfam" id="TIGR00874">
    <property type="entry name" value="talAB"/>
    <property type="match status" value="1"/>
</dbReference>
<comment type="subcellular location">
    <subcellularLocation>
        <location evidence="9">Cytoplasm</location>
    </subcellularLocation>
</comment>
<dbReference type="InterPro" id="IPR013785">
    <property type="entry name" value="Aldolase_TIM"/>
</dbReference>
<dbReference type="CDD" id="cd00957">
    <property type="entry name" value="Transaldolase_TalAB"/>
    <property type="match status" value="1"/>
</dbReference>
<keyword evidence="9" id="KW-0963">Cytoplasm</keyword>
<dbReference type="PANTHER" id="PTHR10683">
    <property type="entry name" value="TRANSALDOLASE"/>
    <property type="match status" value="1"/>
</dbReference>
<comment type="pathway">
    <text evidence="2 9">Carbohydrate degradation; pentose phosphate pathway; D-glyceraldehyde 3-phosphate and beta-D-fructose 6-phosphate from D-ribose 5-phosphate and D-xylulose 5-phosphate (non-oxidative stage): step 2/3.</text>
</comment>
<dbReference type="PANTHER" id="PTHR10683:SF18">
    <property type="entry name" value="TRANSALDOLASE"/>
    <property type="match status" value="1"/>
</dbReference>
<dbReference type="SUPFAM" id="SSF51569">
    <property type="entry name" value="Aldolase"/>
    <property type="match status" value="1"/>
</dbReference>
<dbReference type="InterPro" id="IPR018225">
    <property type="entry name" value="Transaldolase_AS"/>
</dbReference>
<proteinExistence type="inferred from homology"/>
<evidence type="ECO:0000313" key="10">
    <source>
        <dbReference type="EMBL" id="PUB09715.1"/>
    </source>
</evidence>
<keyword evidence="5 9" id="KW-0808">Transferase</keyword>
<evidence type="ECO:0000256" key="8">
    <source>
        <dbReference type="ARBA" id="ARBA00048810"/>
    </source>
</evidence>
<evidence type="ECO:0000256" key="9">
    <source>
        <dbReference type="HAMAP-Rule" id="MF_00492"/>
    </source>
</evidence>
<dbReference type="GO" id="GO:0005975">
    <property type="term" value="P:carbohydrate metabolic process"/>
    <property type="evidence" value="ECO:0007669"/>
    <property type="project" value="InterPro"/>
</dbReference>
<keyword evidence="6 9" id="KW-0570">Pentose shunt</keyword>
<evidence type="ECO:0000256" key="4">
    <source>
        <dbReference type="ARBA" id="ARBA00013151"/>
    </source>
</evidence>
<dbReference type="AlphaFoldDB" id="A0A2T6K4Y5"/>
<comment type="caution">
    <text evidence="10">The sequence shown here is derived from an EMBL/GenBank/DDBJ whole genome shotgun (WGS) entry which is preliminary data.</text>
</comment>
<dbReference type="Gene3D" id="3.20.20.70">
    <property type="entry name" value="Aldolase class I"/>
    <property type="match status" value="1"/>
</dbReference>
<comment type="catalytic activity">
    <reaction evidence="8 9">
        <text>D-sedoheptulose 7-phosphate + D-glyceraldehyde 3-phosphate = D-erythrose 4-phosphate + beta-D-fructose 6-phosphate</text>
        <dbReference type="Rhea" id="RHEA:17053"/>
        <dbReference type="ChEBI" id="CHEBI:16897"/>
        <dbReference type="ChEBI" id="CHEBI:57483"/>
        <dbReference type="ChEBI" id="CHEBI:57634"/>
        <dbReference type="ChEBI" id="CHEBI:59776"/>
        <dbReference type="EC" id="2.2.1.2"/>
    </reaction>
</comment>
<evidence type="ECO:0000256" key="5">
    <source>
        <dbReference type="ARBA" id="ARBA00022679"/>
    </source>
</evidence>
<evidence type="ECO:0000256" key="3">
    <source>
        <dbReference type="ARBA" id="ARBA00008012"/>
    </source>
</evidence>
<organism evidence="10 11">
    <name type="scientific">Yoonia sediminilitoris</name>
    <dbReference type="NCBI Taxonomy" id="1286148"/>
    <lineage>
        <taxon>Bacteria</taxon>
        <taxon>Pseudomonadati</taxon>
        <taxon>Pseudomonadota</taxon>
        <taxon>Alphaproteobacteria</taxon>
        <taxon>Rhodobacterales</taxon>
        <taxon>Paracoccaceae</taxon>
        <taxon>Yoonia</taxon>
    </lineage>
</organism>
<evidence type="ECO:0000256" key="1">
    <source>
        <dbReference type="ARBA" id="ARBA00003518"/>
    </source>
</evidence>
<dbReference type="HAMAP" id="MF_00492">
    <property type="entry name" value="Transaldolase_1"/>
    <property type="match status" value="1"/>
</dbReference>
<dbReference type="RefSeq" id="WP_108389127.1">
    <property type="nucleotide sequence ID" value="NZ_QBUD01000026.1"/>
</dbReference>
<evidence type="ECO:0000313" key="11">
    <source>
        <dbReference type="Proteomes" id="UP000244523"/>
    </source>
</evidence>
<dbReference type="FunFam" id="3.20.20.70:FF:000131">
    <property type="entry name" value="Transaldolase"/>
    <property type="match status" value="1"/>
</dbReference>
<dbReference type="OrthoDB" id="9809101at2"/>
<dbReference type="InterPro" id="IPR004730">
    <property type="entry name" value="Transaldolase_1"/>
</dbReference>
<dbReference type="InterPro" id="IPR001585">
    <property type="entry name" value="TAL/FSA"/>
</dbReference>
<reference evidence="10 11" key="1">
    <citation type="submission" date="2018-04" db="EMBL/GenBank/DDBJ databases">
        <title>Genomic Encyclopedia of Archaeal and Bacterial Type Strains, Phase II (KMG-II): from individual species to whole genera.</title>
        <authorList>
            <person name="Goeker M."/>
        </authorList>
    </citation>
    <scope>NUCLEOTIDE SEQUENCE [LARGE SCALE GENOMIC DNA]</scope>
    <source>
        <strain evidence="10 11">DSM 29955</strain>
    </source>
</reference>
<dbReference type="GO" id="GO:0004801">
    <property type="term" value="F:transaldolase activity"/>
    <property type="evidence" value="ECO:0007669"/>
    <property type="project" value="UniProtKB-UniRule"/>
</dbReference>
<gene>
    <name evidence="9" type="primary">tal</name>
    <name evidence="10" type="ORF">C8N45_12612</name>
</gene>
<dbReference type="EC" id="2.2.1.2" evidence="4 9"/>
<accession>A0A2T6K4Y5</accession>
<keyword evidence="11" id="KW-1185">Reference proteome</keyword>
<feature type="active site" description="Schiff-base intermediate with substrate" evidence="9">
    <location>
        <position position="128"/>
    </location>
</feature>
<comment type="function">
    <text evidence="1 9">Transaldolase is important for the balance of metabolites in the pentose-phosphate pathway.</text>
</comment>
<protein>
    <recommendedName>
        <fullName evidence="4 9">Transaldolase</fullName>
        <ecNumber evidence="4 9">2.2.1.2</ecNumber>
    </recommendedName>
</protein>
<evidence type="ECO:0000256" key="6">
    <source>
        <dbReference type="ARBA" id="ARBA00023126"/>
    </source>
</evidence>
<name>A0A2T6K4Y5_9RHOB</name>
<dbReference type="PROSITE" id="PS01054">
    <property type="entry name" value="TRANSALDOLASE_1"/>
    <property type="match status" value="1"/>
</dbReference>
<dbReference type="UniPathway" id="UPA00115">
    <property type="reaction ID" value="UER00414"/>
</dbReference>
<dbReference type="EMBL" id="QBUD01000026">
    <property type="protein sequence ID" value="PUB09715.1"/>
    <property type="molecule type" value="Genomic_DNA"/>
</dbReference>
<dbReference type="GO" id="GO:0006098">
    <property type="term" value="P:pentose-phosphate shunt"/>
    <property type="evidence" value="ECO:0007669"/>
    <property type="project" value="UniProtKB-UniRule"/>
</dbReference>
<dbReference type="Proteomes" id="UP000244523">
    <property type="component" value="Unassembled WGS sequence"/>
</dbReference>
<dbReference type="GO" id="GO:0005829">
    <property type="term" value="C:cytosol"/>
    <property type="evidence" value="ECO:0007669"/>
    <property type="project" value="TreeGrafter"/>
</dbReference>